<sequence>MVKQCLVPTLKQSPGMTYWEPTTKDMQIPEDYRTVFRPLMLQLQLPRTWSSSISSAATSPSSTSKTPADSSWSCLRRKRSCSRRFSVVEGLRSGTTPKEAKTLPPQPAQALYRMYRRRMEYAYRKEGHDQAAV</sequence>
<evidence type="ECO:0000313" key="2">
    <source>
        <dbReference type="EMBL" id="CAG6448015.1"/>
    </source>
</evidence>
<dbReference type="AlphaFoldDB" id="A0A8D8A286"/>
<proteinExistence type="predicted"/>
<dbReference type="EMBL" id="HBUE01010297">
    <property type="protein sequence ID" value="CAG6448015.1"/>
    <property type="molecule type" value="Transcribed_RNA"/>
</dbReference>
<evidence type="ECO:0000256" key="1">
    <source>
        <dbReference type="SAM" id="MobiDB-lite"/>
    </source>
</evidence>
<feature type="region of interest" description="Disordered" evidence="1">
    <location>
        <begin position="52"/>
        <end position="71"/>
    </location>
</feature>
<accession>A0A8D8A286</accession>
<dbReference type="EMBL" id="HBUE01010311">
    <property type="protein sequence ID" value="CAG6448024.1"/>
    <property type="molecule type" value="Transcribed_RNA"/>
</dbReference>
<name>A0A8D8A286_CULPI</name>
<protein>
    <submittedName>
        <fullName evidence="2">(northern house mosquito) hypothetical protein</fullName>
    </submittedName>
</protein>
<reference evidence="2" key="1">
    <citation type="submission" date="2021-05" db="EMBL/GenBank/DDBJ databases">
        <authorList>
            <person name="Alioto T."/>
            <person name="Alioto T."/>
            <person name="Gomez Garrido J."/>
        </authorList>
    </citation>
    <scope>NUCLEOTIDE SEQUENCE</scope>
</reference>
<organism evidence="2">
    <name type="scientific">Culex pipiens</name>
    <name type="common">House mosquito</name>
    <dbReference type="NCBI Taxonomy" id="7175"/>
    <lineage>
        <taxon>Eukaryota</taxon>
        <taxon>Metazoa</taxon>
        <taxon>Ecdysozoa</taxon>
        <taxon>Arthropoda</taxon>
        <taxon>Hexapoda</taxon>
        <taxon>Insecta</taxon>
        <taxon>Pterygota</taxon>
        <taxon>Neoptera</taxon>
        <taxon>Endopterygota</taxon>
        <taxon>Diptera</taxon>
        <taxon>Nematocera</taxon>
        <taxon>Culicoidea</taxon>
        <taxon>Culicidae</taxon>
        <taxon>Culicinae</taxon>
        <taxon>Culicini</taxon>
        <taxon>Culex</taxon>
        <taxon>Culex</taxon>
    </lineage>
</organism>